<name>A0A3A5M842_9MICO</name>
<dbReference type="Proteomes" id="UP000272015">
    <property type="component" value="Unassembled WGS sequence"/>
</dbReference>
<sequence length="172" mass="18206">MFDVFFGLPMHPFVVHATEVTVPLAALLVVLAAAWPRFRRWAGYLPLGAALAALVLVPLSTESGEALEHRVGENALIETHSDLAEGLLPWVAGLVVVAAALLWFTLRERRAKSARTGAEASVRRDPKWMAIALIVLALVAATGTTVQAIRIGHSGATAVWSEDMGAPAPAGD</sequence>
<accession>A0A3A5M842</accession>
<feature type="transmembrane region" description="Helical" evidence="1">
    <location>
        <begin position="87"/>
        <end position="106"/>
    </location>
</feature>
<keyword evidence="1" id="KW-0812">Transmembrane</keyword>
<feature type="transmembrane region" description="Helical" evidence="1">
    <location>
        <begin position="13"/>
        <end position="34"/>
    </location>
</feature>
<keyword evidence="4" id="KW-1185">Reference proteome</keyword>
<dbReference type="EMBL" id="QZVS01000096">
    <property type="protein sequence ID" value="RJT85130.1"/>
    <property type="molecule type" value="Genomic_DNA"/>
</dbReference>
<comment type="caution">
    <text evidence="3">The sequence shown here is derived from an EMBL/GenBank/DDBJ whole genome shotgun (WGS) entry which is preliminary data.</text>
</comment>
<feature type="transmembrane region" description="Helical" evidence="1">
    <location>
        <begin position="127"/>
        <end position="149"/>
    </location>
</feature>
<dbReference type="OrthoDB" id="4864772at2"/>
<evidence type="ECO:0000256" key="1">
    <source>
        <dbReference type="SAM" id="Phobius"/>
    </source>
</evidence>
<keyword evidence="1" id="KW-0472">Membrane</keyword>
<organism evidence="3 4">
    <name type="scientific">Cryobacterium melibiosiphilum</name>
    <dbReference type="NCBI Taxonomy" id="995039"/>
    <lineage>
        <taxon>Bacteria</taxon>
        <taxon>Bacillati</taxon>
        <taxon>Actinomycetota</taxon>
        <taxon>Actinomycetes</taxon>
        <taxon>Micrococcales</taxon>
        <taxon>Microbacteriaceae</taxon>
        <taxon>Cryobacterium</taxon>
    </lineage>
</organism>
<evidence type="ECO:0000313" key="4">
    <source>
        <dbReference type="Proteomes" id="UP000272015"/>
    </source>
</evidence>
<protein>
    <recommendedName>
        <fullName evidence="2">DUF2231 domain-containing protein</fullName>
    </recommendedName>
</protein>
<evidence type="ECO:0000259" key="2">
    <source>
        <dbReference type="Pfam" id="PF09990"/>
    </source>
</evidence>
<dbReference type="RefSeq" id="WP_119976351.1">
    <property type="nucleotide sequence ID" value="NZ_JBHSQA010000004.1"/>
</dbReference>
<feature type="transmembrane region" description="Helical" evidence="1">
    <location>
        <begin position="41"/>
        <end position="59"/>
    </location>
</feature>
<feature type="domain" description="DUF2231" evidence="2">
    <location>
        <begin position="7"/>
        <end position="164"/>
    </location>
</feature>
<proteinExistence type="predicted"/>
<gene>
    <name evidence="3" type="ORF">D6T64_19505</name>
</gene>
<dbReference type="AlphaFoldDB" id="A0A3A5M842"/>
<reference evidence="3 4" key="1">
    <citation type="submission" date="2018-09" db="EMBL/GenBank/DDBJ databases">
        <title>Novel species of Cryobacterium.</title>
        <authorList>
            <person name="Liu Q."/>
            <person name="Xin Y.-H."/>
        </authorList>
    </citation>
    <scope>NUCLEOTIDE SEQUENCE [LARGE SCALE GENOMIC DNA]</scope>
    <source>
        <strain evidence="3 4">Hh39</strain>
    </source>
</reference>
<dbReference type="Pfam" id="PF09990">
    <property type="entry name" value="DUF2231"/>
    <property type="match status" value="1"/>
</dbReference>
<dbReference type="InterPro" id="IPR019251">
    <property type="entry name" value="DUF2231_TM"/>
</dbReference>
<keyword evidence="1" id="KW-1133">Transmembrane helix</keyword>
<evidence type="ECO:0000313" key="3">
    <source>
        <dbReference type="EMBL" id="RJT85130.1"/>
    </source>
</evidence>